<feature type="repeat" description="ANK" evidence="3">
    <location>
        <begin position="595"/>
        <end position="627"/>
    </location>
</feature>
<dbReference type="PANTHER" id="PTHR24123">
    <property type="entry name" value="ANKYRIN REPEAT-CONTAINING"/>
    <property type="match status" value="1"/>
</dbReference>
<dbReference type="SUPFAM" id="SSF48403">
    <property type="entry name" value="Ankyrin repeat"/>
    <property type="match status" value="2"/>
</dbReference>
<feature type="repeat" description="ANK" evidence="3">
    <location>
        <begin position="628"/>
        <end position="660"/>
    </location>
</feature>
<dbReference type="PRINTS" id="PR01415">
    <property type="entry name" value="ANKYRIN"/>
</dbReference>
<dbReference type="SMART" id="SM00248">
    <property type="entry name" value="ANK"/>
    <property type="match status" value="12"/>
</dbReference>
<dbReference type="PROSITE" id="PS50297">
    <property type="entry name" value="ANK_REP_REGION"/>
    <property type="match status" value="10"/>
</dbReference>
<feature type="repeat" description="ANK" evidence="3">
    <location>
        <begin position="453"/>
        <end position="485"/>
    </location>
</feature>
<feature type="repeat" description="ANK" evidence="3">
    <location>
        <begin position="562"/>
        <end position="594"/>
    </location>
</feature>
<feature type="repeat" description="ANK" evidence="3">
    <location>
        <begin position="687"/>
        <end position="719"/>
    </location>
</feature>
<gene>
    <name evidence="5" type="ORF">Q9L58_005892</name>
</gene>
<feature type="region of interest" description="Disordered" evidence="4">
    <location>
        <begin position="1"/>
        <end position="37"/>
    </location>
</feature>
<evidence type="ECO:0000256" key="2">
    <source>
        <dbReference type="ARBA" id="ARBA00023043"/>
    </source>
</evidence>
<feature type="repeat" description="ANK" evidence="3">
    <location>
        <begin position="486"/>
        <end position="518"/>
    </location>
</feature>
<dbReference type="Proteomes" id="UP001447188">
    <property type="component" value="Unassembled WGS sequence"/>
</dbReference>
<dbReference type="InterPro" id="IPR002110">
    <property type="entry name" value="Ankyrin_rpt"/>
</dbReference>
<dbReference type="Pfam" id="PF12796">
    <property type="entry name" value="Ank_2"/>
    <property type="match status" value="4"/>
</dbReference>
<organism evidence="5 6">
    <name type="scientific">Discina gigas</name>
    <dbReference type="NCBI Taxonomy" id="1032678"/>
    <lineage>
        <taxon>Eukaryota</taxon>
        <taxon>Fungi</taxon>
        <taxon>Dikarya</taxon>
        <taxon>Ascomycota</taxon>
        <taxon>Pezizomycotina</taxon>
        <taxon>Pezizomycetes</taxon>
        <taxon>Pezizales</taxon>
        <taxon>Discinaceae</taxon>
        <taxon>Discina</taxon>
    </lineage>
</organism>
<protein>
    <submittedName>
        <fullName evidence="5">Uncharacterized protein</fullName>
    </submittedName>
</protein>
<name>A0ABR3GGU0_9PEZI</name>
<feature type="repeat" description="ANK" evidence="3">
    <location>
        <begin position="331"/>
        <end position="363"/>
    </location>
</feature>
<evidence type="ECO:0000313" key="6">
    <source>
        <dbReference type="Proteomes" id="UP001447188"/>
    </source>
</evidence>
<sequence length="735" mass="78847">MSSSADNAAPRKPPPVPPTRRRGAHPPPTLSSPIPPKCTPAVFSTYRMNDISHSTSRATLINSLLSPNHVSEADAGAHKQPDVMFGLLINNSRLDDELSVAAIEFSDTPAWLQQLNKDPCGFPKKTPFGTLWRGVDPNAVDEHGQSEFIRAVLKGDQDIYYPEMMAEFEDTDVNIQDNQGRTALHWACATDLPVMVNLCLSVPDCDVGLRDNAGLTAFDLAPNEKIQTLFYRNIVEMDETAQTDALLRILTLTSVPVEAERPVFPGVALFDPVENRNGRLVVALIDRGVDLTARNEQGDTALHIAAAQRDGVEIATLLVHAGADVNALGNGGTTPLHYAVHGGQQDVARLLLDHGAEVGAEDESGATALQLAKDQRNQGLVDMLTGAMHIGQQQLVEIVEETCEEPIVELLADLEWKDDDGQTPLHHAVKNKDLDRVRALLLLGADTESRDITNRTALLMAARANSKDIINTLLEAGADGRAANSSGTTALHFAAYNGSIDIVKTLLTEGADIEAVSIEWGSDPIDRTIGNTALGLAALCQHRGIVGTLVQGGADIDAKGKRGNKPLSNAVRKRDLDMVRFLLATGADVNAKGGTGNTALSYAVDNRDTDMARLLLDAGADVEAKGGTRDTALSSAVKKCDTDMVRLLLDAGADVEARDTQGRAVLSYAVDKRDTDMARLLLDAGADGRAVLSYAVKKKDENVIKILLDAGAQLRSSDRVRYLAHRTIGSDRTNE</sequence>
<dbReference type="PANTHER" id="PTHR24123:SF33">
    <property type="entry name" value="PROTEIN HOS4"/>
    <property type="match status" value="1"/>
</dbReference>
<feature type="repeat" description="ANK" evidence="3">
    <location>
        <begin position="529"/>
        <end position="561"/>
    </location>
</feature>
<evidence type="ECO:0000256" key="1">
    <source>
        <dbReference type="ARBA" id="ARBA00022737"/>
    </source>
</evidence>
<feature type="repeat" description="ANK" evidence="3">
    <location>
        <begin position="297"/>
        <end position="330"/>
    </location>
</feature>
<feature type="compositionally biased region" description="Pro residues" evidence="4">
    <location>
        <begin position="25"/>
        <end position="37"/>
    </location>
</feature>
<dbReference type="Gene3D" id="1.25.40.20">
    <property type="entry name" value="Ankyrin repeat-containing domain"/>
    <property type="match status" value="5"/>
</dbReference>
<comment type="caution">
    <text evidence="5">The sequence shown here is derived from an EMBL/GenBank/DDBJ whole genome shotgun (WGS) entry which is preliminary data.</text>
</comment>
<dbReference type="EMBL" id="JBBBZM010000076">
    <property type="protein sequence ID" value="KAL0635167.1"/>
    <property type="molecule type" value="Genomic_DNA"/>
</dbReference>
<keyword evidence="2 3" id="KW-0040">ANK repeat</keyword>
<dbReference type="PROSITE" id="PS50088">
    <property type="entry name" value="ANK_REPEAT"/>
    <property type="match status" value="11"/>
</dbReference>
<proteinExistence type="predicted"/>
<dbReference type="Pfam" id="PF13857">
    <property type="entry name" value="Ank_5"/>
    <property type="match status" value="1"/>
</dbReference>
<dbReference type="InterPro" id="IPR051165">
    <property type="entry name" value="Multifunctional_ANK_Repeat"/>
</dbReference>
<keyword evidence="1" id="KW-0677">Repeat</keyword>
<evidence type="ECO:0000256" key="3">
    <source>
        <dbReference type="PROSITE-ProRule" id="PRU00023"/>
    </source>
</evidence>
<evidence type="ECO:0000313" key="5">
    <source>
        <dbReference type="EMBL" id="KAL0635167.1"/>
    </source>
</evidence>
<feature type="repeat" description="ANK" evidence="3">
    <location>
        <begin position="420"/>
        <end position="452"/>
    </location>
</feature>
<accession>A0ABR3GGU0</accession>
<feature type="repeat" description="ANK" evidence="3">
    <location>
        <begin position="661"/>
        <end position="687"/>
    </location>
</feature>
<reference evidence="5 6" key="1">
    <citation type="submission" date="2024-02" db="EMBL/GenBank/DDBJ databases">
        <title>Discinaceae phylogenomics.</title>
        <authorList>
            <person name="Dirks A.C."/>
            <person name="James T.Y."/>
        </authorList>
    </citation>
    <scope>NUCLEOTIDE SEQUENCE [LARGE SCALE GENOMIC DNA]</scope>
    <source>
        <strain evidence="5 6">ACD0624</strain>
    </source>
</reference>
<evidence type="ECO:0000256" key="4">
    <source>
        <dbReference type="SAM" id="MobiDB-lite"/>
    </source>
</evidence>
<keyword evidence="6" id="KW-1185">Reference proteome</keyword>
<dbReference type="InterPro" id="IPR036770">
    <property type="entry name" value="Ankyrin_rpt-contain_sf"/>
</dbReference>